<proteinExistence type="predicted"/>
<feature type="region of interest" description="Disordered" evidence="1">
    <location>
        <begin position="112"/>
        <end position="163"/>
    </location>
</feature>
<evidence type="ECO:0000313" key="2">
    <source>
        <dbReference type="EMBL" id="MCK7615189.1"/>
    </source>
</evidence>
<name>A0ABT0H0G7_9HYPH</name>
<dbReference type="EMBL" id="JALNMJ010000022">
    <property type="protein sequence ID" value="MCK7615189.1"/>
    <property type="molecule type" value="Genomic_DNA"/>
</dbReference>
<comment type="caution">
    <text evidence="2">The sequence shown here is derived from an EMBL/GenBank/DDBJ whole genome shotgun (WGS) entry which is preliminary data.</text>
</comment>
<evidence type="ECO:0000313" key="3">
    <source>
        <dbReference type="Proteomes" id="UP001431221"/>
    </source>
</evidence>
<reference evidence="2" key="1">
    <citation type="submission" date="2022-04" db="EMBL/GenBank/DDBJ databases">
        <title>Roseibium sp. CAU 1639 isolated from mud.</title>
        <authorList>
            <person name="Kim W."/>
        </authorList>
    </citation>
    <scope>NUCLEOTIDE SEQUENCE</scope>
    <source>
        <strain evidence="2">CAU 1639</strain>
    </source>
</reference>
<keyword evidence="3" id="KW-1185">Reference proteome</keyword>
<dbReference type="RefSeq" id="WP_248158247.1">
    <property type="nucleotide sequence ID" value="NZ_JALNMJ010000022.1"/>
</dbReference>
<protein>
    <submittedName>
        <fullName evidence="2">Uncharacterized protein</fullName>
    </submittedName>
</protein>
<feature type="compositionally biased region" description="Acidic residues" evidence="1">
    <location>
        <begin position="24"/>
        <end position="64"/>
    </location>
</feature>
<accession>A0ABT0H0G7</accession>
<evidence type="ECO:0000256" key="1">
    <source>
        <dbReference type="SAM" id="MobiDB-lite"/>
    </source>
</evidence>
<dbReference type="Proteomes" id="UP001431221">
    <property type="component" value="Unassembled WGS sequence"/>
</dbReference>
<sequence>MSKTGNALAHLQGKPAPATASDDTAADGEDEDDEEEMSDDTSSEDEDTDDEAEGGGDESEDEASEQASNVAAGFALMRSPEAKGRTKLATELAEDVASGRMSVDRAKTILKTGAKESSLSAAMNGKDKSPGQDAPNASAGNFKGKDASLVSMANKAKAARSGR</sequence>
<feature type="region of interest" description="Disordered" evidence="1">
    <location>
        <begin position="1"/>
        <end position="86"/>
    </location>
</feature>
<organism evidence="2 3">
    <name type="scientific">Roseibium sediminicola</name>
    <dbReference type="NCBI Taxonomy" id="2933272"/>
    <lineage>
        <taxon>Bacteria</taxon>
        <taxon>Pseudomonadati</taxon>
        <taxon>Pseudomonadota</taxon>
        <taxon>Alphaproteobacteria</taxon>
        <taxon>Hyphomicrobiales</taxon>
        <taxon>Stappiaceae</taxon>
        <taxon>Roseibium</taxon>
    </lineage>
</organism>
<gene>
    <name evidence="2" type="ORF">M0H32_23740</name>
</gene>